<dbReference type="InterPro" id="IPR039556">
    <property type="entry name" value="ICL/PEPM"/>
</dbReference>
<evidence type="ECO:0000313" key="3">
    <source>
        <dbReference type="Proteomes" id="UP000754644"/>
    </source>
</evidence>
<protein>
    <submittedName>
        <fullName evidence="2">Isocitrate lyase/PEP mutase family protein</fullName>
    </submittedName>
</protein>
<dbReference type="InterPro" id="IPR040442">
    <property type="entry name" value="Pyrv_kinase-like_dom_sf"/>
</dbReference>
<gene>
    <name evidence="2" type="ORF">HQ497_05205</name>
</gene>
<dbReference type="EMBL" id="JABMOJ010000192">
    <property type="protein sequence ID" value="NQV64745.1"/>
    <property type="molecule type" value="Genomic_DNA"/>
</dbReference>
<dbReference type="SUPFAM" id="SSF51621">
    <property type="entry name" value="Phosphoenolpyruvate/pyruvate domain"/>
    <property type="match status" value="1"/>
</dbReference>
<dbReference type="PROSITE" id="PS00161">
    <property type="entry name" value="ISOCITRATE_LYASE"/>
    <property type="match status" value="1"/>
</dbReference>
<dbReference type="InterPro" id="IPR018523">
    <property type="entry name" value="Isocitrate_lyase_ph_CS"/>
</dbReference>
<comment type="caution">
    <text evidence="2">The sequence shown here is derived from an EMBL/GenBank/DDBJ whole genome shotgun (WGS) entry which is preliminary data.</text>
</comment>
<proteinExistence type="predicted"/>
<accession>A0A972VV01</accession>
<dbReference type="InterPro" id="IPR015813">
    <property type="entry name" value="Pyrv/PenolPyrv_kinase-like_dom"/>
</dbReference>
<dbReference type="GO" id="GO:0046872">
    <property type="term" value="F:metal ion binding"/>
    <property type="evidence" value="ECO:0007669"/>
    <property type="project" value="UniProtKB-KW"/>
</dbReference>
<evidence type="ECO:0000256" key="1">
    <source>
        <dbReference type="ARBA" id="ARBA00022723"/>
    </source>
</evidence>
<evidence type="ECO:0000313" key="2">
    <source>
        <dbReference type="EMBL" id="NQV64745.1"/>
    </source>
</evidence>
<dbReference type="Proteomes" id="UP000754644">
    <property type="component" value="Unassembled WGS sequence"/>
</dbReference>
<dbReference type="AlphaFoldDB" id="A0A972VV01"/>
<sequence length="284" mass="29803">MLKQLMNDADYLMLPGVYDGLSALIASQAGFKALYMTGFGVAASLLGKPDIGLVTATEMAERAAQIVAAAGAVPVIADGDNGYGGELNVMRLVQAYERAGVAAIQLEDQVMPKRCGHMDGKLVVPMDEAVQKIRAAIAARSSADFLVIARTDARATNGLDEALRRGHAMLDAGADILFIEAPQSQAEMQIIASTFAGVPLVANMVEDGKTPEFAPAALAAMGFRLILRPVSALLCHARTLQLAYGELAATGALASDQPRLAFADFNELVGLAALQAQAKQFSNR</sequence>
<organism evidence="2 3">
    <name type="scientific">SAR86 cluster bacterium</name>
    <dbReference type="NCBI Taxonomy" id="2030880"/>
    <lineage>
        <taxon>Bacteria</taxon>
        <taxon>Pseudomonadati</taxon>
        <taxon>Pseudomonadota</taxon>
        <taxon>Gammaproteobacteria</taxon>
        <taxon>SAR86 cluster</taxon>
    </lineage>
</organism>
<reference evidence="2" key="1">
    <citation type="submission" date="2020-05" db="EMBL/GenBank/DDBJ databases">
        <title>Sulfur intermediates as new biogeochemical hubs in an aquatic model microbial ecosystem.</title>
        <authorList>
            <person name="Vigneron A."/>
        </authorList>
    </citation>
    <scope>NUCLEOTIDE SEQUENCE</scope>
    <source>
        <strain evidence="2">Bin.250</strain>
    </source>
</reference>
<dbReference type="GO" id="GO:0016833">
    <property type="term" value="F:oxo-acid-lyase activity"/>
    <property type="evidence" value="ECO:0007669"/>
    <property type="project" value="UniProtKB-ARBA"/>
</dbReference>
<keyword evidence="1" id="KW-0479">Metal-binding</keyword>
<name>A0A972VV01_9GAMM</name>
<dbReference type="CDD" id="cd00377">
    <property type="entry name" value="ICL_PEPM"/>
    <property type="match status" value="1"/>
</dbReference>
<dbReference type="Pfam" id="PF13714">
    <property type="entry name" value="PEP_mutase"/>
    <property type="match status" value="1"/>
</dbReference>
<dbReference type="PANTHER" id="PTHR42905:SF5">
    <property type="entry name" value="CARBOXYVINYL-CARBOXYPHOSPHONATE PHOSPHORYLMUTASE, CHLOROPLASTIC"/>
    <property type="match status" value="1"/>
</dbReference>
<dbReference type="Gene3D" id="3.20.20.60">
    <property type="entry name" value="Phosphoenolpyruvate-binding domains"/>
    <property type="match status" value="1"/>
</dbReference>
<keyword evidence="2" id="KW-0456">Lyase</keyword>
<dbReference type="PANTHER" id="PTHR42905">
    <property type="entry name" value="PHOSPHOENOLPYRUVATE CARBOXYLASE"/>
    <property type="match status" value="1"/>
</dbReference>